<dbReference type="EMBL" id="AQPX01000018">
    <property type="protein sequence ID" value="EON72245.1"/>
    <property type="molecule type" value="Genomic_DNA"/>
</dbReference>
<dbReference type="RefSeq" id="WP_010859290.1">
    <property type="nucleotide sequence ID" value="NZ_KB933398.1"/>
</dbReference>
<comment type="caution">
    <text evidence="1">The sequence shown here is derived from an EMBL/GenBank/DDBJ whole genome shotgun (WGS) entry which is preliminary data.</text>
</comment>
<dbReference type="AlphaFoldDB" id="R7ZDL8"/>
<protein>
    <submittedName>
        <fullName evidence="1">Uncharacterized protein</fullName>
    </submittedName>
</protein>
<evidence type="ECO:0000313" key="1">
    <source>
        <dbReference type="EMBL" id="EON72245.1"/>
    </source>
</evidence>
<dbReference type="PATRIC" id="fig|1285586.5.peg.2386"/>
<proteinExistence type="predicted"/>
<reference evidence="1 2" key="1">
    <citation type="submission" date="2013-04" db="EMBL/GenBank/DDBJ databases">
        <title>Draft genome of the heavy metal tolerant bacterium Lysinibacillus sphaericus strain OT4b.31.</title>
        <authorList>
            <person name="Pena-Montenegro T.D."/>
            <person name="Dussan J."/>
        </authorList>
    </citation>
    <scope>NUCLEOTIDE SEQUENCE [LARGE SCALE GENOMIC DNA]</scope>
    <source>
        <strain evidence="1 2">OT4b.31</strain>
    </source>
</reference>
<accession>R7ZDL8</accession>
<name>R7ZDL8_LYSSH</name>
<dbReference type="HOGENOM" id="CLU_2585498_0_0_9"/>
<dbReference type="Proteomes" id="UP000013911">
    <property type="component" value="Unassembled WGS sequence"/>
</dbReference>
<evidence type="ECO:0000313" key="2">
    <source>
        <dbReference type="Proteomes" id="UP000013911"/>
    </source>
</evidence>
<gene>
    <name evidence="1" type="ORF">H131_11738</name>
</gene>
<organism evidence="1 2">
    <name type="scientific">Lysinibacillus sphaericus OT4b.31</name>
    <dbReference type="NCBI Taxonomy" id="1285586"/>
    <lineage>
        <taxon>Bacteria</taxon>
        <taxon>Bacillati</taxon>
        <taxon>Bacillota</taxon>
        <taxon>Bacilli</taxon>
        <taxon>Bacillales</taxon>
        <taxon>Bacillaceae</taxon>
        <taxon>Lysinibacillus</taxon>
    </lineage>
</organism>
<sequence length="80" mass="8572">MANNKGTVEISIIYKNGVRDSFSIPANEAHAQKLVGIGAEIGGHEGESSFIALTNKDTDECLFVNLGEVRSVHLKTVVTE</sequence>